<feature type="non-terminal residue" evidence="2">
    <location>
        <position position="280"/>
    </location>
</feature>
<reference evidence="2" key="1">
    <citation type="submission" date="2018-05" db="EMBL/GenBank/DDBJ databases">
        <authorList>
            <person name="Lanie J.A."/>
            <person name="Ng W.-L."/>
            <person name="Kazmierczak K.M."/>
            <person name="Andrzejewski T.M."/>
            <person name="Davidsen T.M."/>
            <person name="Wayne K.J."/>
            <person name="Tettelin H."/>
            <person name="Glass J.I."/>
            <person name="Rusch D."/>
            <person name="Podicherti R."/>
            <person name="Tsui H.-C.T."/>
            <person name="Winkler M.E."/>
        </authorList>
    </citation>
    <scope>NUCLEOTIDE SEQUENCE</scope>
</reference>
<protein>
    <recommendedName>
        <fullName evidence="1">Thioredoxin domain-containing protein</fullName>
    </recommendedName>
</protein>
<name>A0A382TJD0_9ZZZZ</name>
<proteinExistence type="predicted"/>
<dbReference type="GO" id="GO:0015035">
    <property type="term" value="F:protein-disulfide reductase activity"/>
    <property type="evidence" value="ECO:0007669"/>
    <property type="project" value="TreeGrafter"/>
</dbReference>
<dbReference type="EMBL" id="UINC01137094">
    <property type="protein sequence ID" value="SVD22224.1"/>
    <property type="molecule type" value="Genomic_DNA"/>
</dbReference>
<dbReference type="InterPro" id="IPR013766">
    <property type="entry name" value="Thioredoxin_domain"/>
</dbReference>
<dbReference type="CDD" id="cd02956">
    <property type="entry name" value="ybbN"/>
    <property type="match status" value="1"/>
</dbReference>
<dbReference type="Gene3D" id="3.40.30.10">
    <property type="entry name" value="Glutaredoxin"/>
    <property type="match status" value="1"/>
</dbReference>
<dbReference type="PANTHER" id="PTHR45663:SF11">
    <property type="entry name" value="GEO12009P1"/>
    <property type="match status" value="1"/>
</dbReference>
<dbReference type="Pfam" id="PF00085">
    <property type="entry name" value="Thioredoxin"/>
    <property type="match status" value="1"/>
</dbReference>
<dbReference type="GO" id="GO:0005737">
    <property type="term" value="C:cytoplasm"/>
    <property type="evidence" value="ECO:0007669"/>
    <property type="project" value="TreeGrafter"/>
</dbReference>
<dbReference type="Gene3D" id="1.25.40.10">
    <property type="entry name" value="Tetratricopeptide repeat domain"/>
    <property type="match status" value="2"/>
</dbReference>
<evidence type="ECO:0000259" key="1">
    <source>
        <dbReference type="PROSITE" id="PS51352"/>
    </source>
</evidence>
<dbReference type="SUPFAM" id="SSF48452">
    <property type="entry name" value="TPR-like"/>
    <property type="match status" value="1"/>
</dbReference>
<accession>A0A382TJD0</accession>
<dbReference type="AlphaFoldDB" id="A0A382TJD0"/>
<organism evidence="2">
    <name type="scientific">marine metagenome</name>
    <dbReference type="NCBI Taxonomy" id="408172"/>
    <lineage>
        <taxon>unclassified sequences</taxon>
        <taxon>metagenomes</taxon>
        <taxon>ecological metagenomes</taxon>
    </lineage>
</organism>
<sequence length="280" mass="31430">MLGSTNIVEITVENFQAEVGEKSNQVPVVLEFYAENAAPSVEMSALLKKLVESYQGKFVLARVNVQTNPQIVQQLQVRGLPTLKVISQGQMAESLEGPQDEATLRRLLDQLTMSPMEQIREQLDVFLANGDRVNAIGMLQKIIAEEPGNFSLHSELCDLLIMEDRVEEAKQILAGLPADADGIDKPKARLEFMDEVSELPALDELKIKLEQDPQSLEDLYAFALVLIVDNQMEQALETLLTILRQDKTWQDEAARKTMIKVFVLLGKGNELATSYRRKMF</sequence>
<dbReference type="Pfam" id="PF14561">
    <property type="entry name" value="TPR_20"/>
    <property type="match status" value="1"/>
</dbReference>
<evidence type="ECO:0000313" key="2">
    <source>
        <dbReference type="EMBL" id="SVD22224.1"/>
    </source>
</evidence>
<dbReference type="Pfam" id="PF14559">
    <property type="entry name" value="TPR_19"/>
    <property type="match status" value="1"/>
</dbReference>
<dbReference type="SUPFAM" id="SSF52833">
    <property type="entry name" value="Thioredoxin-like"/>
    <property type="match status" value="1"/>
</dbReference>
<dbReference type="InterPro" id="IPR011990">
    <property type="entry name" value="TPR-like_helical_dom_sf"/>
</dbReference>
<dbReference type="PROSITE" id="PS51352">
    <property type="entry name" value="THIOREDOXIN_2"/>
    <property type="match status" value="1"/>
</dbReference>
<gene>
    <name evidence="2" type="ORF">METZ01_LOCUS375078</name>
</gene>
<feature type="domain" description="Thioredoxin" evidence="1">
    <location>
        <begin position="1"/>
        <end position="113"/>
    </location>
</feature>
<dbReference type="InterPro" id="IPR036249">
    <property type="entry name" value="Thioredoxin-like_sf"/>
</dbReference>
<dbReference type="GO" id="GO:0006950">
    <property type="term" value="P:response to stress"/>
    <property type="evidence" value="ECO:0007669"/>
    <property type="project" value="UniProtKB-ARBA"/>
</dbReference>
<dbReference type="PANTHER" id="PTHR45663">
    <property type="entry name" value="GEO12009P1"/>
    <property type="match status" value="1"/>
</dbReference>